<proteinExistence type="predicted"/>
<evidence type="ECO:0000259" key="1">
    <source>
        <dbReference type="Pfam" id="PF20797"/>
    </source>
</evidence>
<reference evidence="2 3" key="1">
    <citation type="submission" date="2016-11" db="EMBL/GenBank/DDBJ databases">
        <authorList>
            <person name="Jaros S."/>
            <person name="Januszkiewicz K."/>
            <person name="Wedrychowicz H."/>
        </authorList>
    </citation>
    <scope>NUCLEOTIDE SEQUENCE [LARGE SCALE GENOMIC DNA]</scope>
    <source>
        <strain evidence="2 3">GAS138</strain>
    </source>
</reference>
<organism evidence="2 3">
    <name type="scientific">Bradyrhizobium erythrophlei</name>
    <dbReference type="NCBI Taxonomy" id="1437360"/>
    <lineage>
        <taxon>Bacteria</taxon>
        <taxon>Pseudomonadati</taxon>
        <taxon>Pseudomonadota</taxon>
        <taxon>Alphaproteobacteria</taxon>
        <taxon>Hyphomicrobiales</taxon>
        <taxon>Nitrobacteraceae</taxon>
        <taxon>Bradyrhizobium</taxon>
    </lineage>
</organism>
<gene>
    <name evidence="2" type="ORF">SAMN05443248_0657</name>
</gene>
<dbReference type="Proteomes" id="UP000189796">
    <property type="component" value="Chromosome I"/>
</dbReference>
<accession>A0A1M5HV76</accession>
<evidence type="ECO:0000313" key="2">
    <source>
        <dbReference type="EMBL" id="SHG19886.1"/>
    </source>
</evidence>
<feature type="domain" description="HepT-like" evidence="1">
    <location>
        <begin position="46"/>
        <end position="121"/>
    </location>
</feature>
<name>A0A1M5HV76_9BRAD</name>
<protein>
    <recommendedName>
        <fullName evidence="1">HepT-like domain-containing protein</fullName>
    </recommendedName>
</protein>
<dbReference type="AlphaFoldDB" id="A0A1M5HV76"/>
<dbReference type="InterPro" id="IPR048769">
    <property type="entry name" value="HepT-like_dom"/>
</dbReference>
<dbReference type="Pfam" id="PF20797">
    <property type="entry name" value="HepT-like_2"/>
    <property type="match status" value="1"/>
</dbReference>
<sequence>MRDSRWTDVDRDIDLALKHFGMADRIFQADGFDAPDLDGYKSSTSFMHAMGAGYTSVENALKRILDILGETPPSGDAWHRDLIERVSRPMGGSNARPAFFDDEMRRDLLECLRMRHRVHHSDYDCGTGHSSSPTPSSNH</sequence>
<dbReference type="EMBL" id="LT670817">
    <property type="protein sequence ID" value="SHG19886.1"/>
    <property type="molecule type" value="Genomic_DNA"/>
</dbReference>
<evidence type="ECO:0000313" key="3">
    <source>
        <dbReference type="Proteomes" id="UP000189796"/>
    </source>
</evidence>